<evidence type="ECO:0000313" key="1">
    <source>
        <dbReference type="EMBL" id="OEG10351.1"/>
    </source>
</evidence>
<comment type="caution">
    <text evidence="1">The sequence shown here is derived from an EMBL/GenBank/DDBJ whole genome shotgun (WGS) entry which is preliminary data.</text>
</comment>
<dbReference type="EMBL" id="MIJZ01000015">
    <property type="protein sequence ID" value="OEG10351.1"/>
    <property type="molecule type" value="Genomic_DNA"/>
</dbReference>
<proteinExistence type="predicted"/>
<accession>A0A1E5GCH7</accession>
<organism evidence="1 2">
    <name type="scientific">Enterococcus ureasiticus</name>
    <dbReference type="NCBI Taxonomy" id="903984"/>
    <lineage>
        <taxon>Bacteria</taxon>
        <taxon>Bacillati</taxon>
        <taxon>Bacillota</taxon>
        <taxon>Bacilli</taxon>
        <taxon>Lactobacillales</taxon>
        <taxon>Enterococcaceae</taxon>
        <taxon>Enterococcus</taxon>
    </lineage>
</organism>
<evidence type="ECO:0000313" key="2">
    <source>
        <dbReference type="Proteomes" id="UP000094068"/>
    </source>
</evidence>
<sequence>MWFNEGGSEWKKRITVRFDQYNYMPTIMKFAKQRYTCKNCLTHWTAQSYFVHPRHSFTNHMTAKISALLKEKGSLSFISKMTNVSNTTAIRNLKELGKTCQMPKMERYLFSISKKYFSKWSINY</sequence>
<gene>
    <name evidence="1" type="ORF">BCR21_13460</name>
</gene>
<reference evidence="2" key="1">
    <citation type="submission" date="2016-09" db="EMBL/GenBank/DDBJ databases">
        <authorList>
            <person name="Gulvik C.A."/>
        </authorList>
    </citation>
    <scope>NUCLEOTIDE SEQUENCE [LARGE SCALE GENOMIC DNA]</scope>
    <source>
        <strain evidence="2">DSM 23328</strain>
    </source>
</reference>
<protein>
    <submittedName>
        <fullName evidence="1">Uncharacterized protein</fullName>
    </submittedName>
</protein>
<dbReference type="AlphaFoldDB" id="A0A1E5GCH7"/>
<name>A0A1E5GCH7_9ENTE</name>
<dbReference type="Proteomes" id="UP000094068">
    <property type="component" value="Unassembled WGS sequence"/>
</dbReference>
<keyword evidence="2" id="KW-1185">Reference proteome</keyword>